<dbReference type="PIRSF" id="PIRSF029416">
    <property type="entry name" value="UCP029416_PTP"/>
    <property type="match status" value="1"/>
</dbReference>
<dbReference type="Proteomes" id="UP000288227">
    <property type="component" value="Unassembled WGS sequence"/>
</dbReference>
<comment type="caution">
    <text evidence="1">The sequence shown here is derived from an EMBL/GenBank/DDBJ whole genome shotgun (WGS) entry which is preliminary data.</text>
</comment>
<keyword evidence="2" id="KW-1185">Reference proteome</keyword>
<evidence type="ECO:0000313" key="1">
    <source>
        <dbReference type="EMBL" id="GCC51396.1"/>
    </source>
</evidence>
<dbReference type="InterPro" id="IPR016919">
    <property type="entry name" value="UCP029416_PTP"/>
</dbReference>
<dbReference type="Gene3D" id="3.40.50.2300">
    <property type="match status" value="1"/>
</dbReference>
<evidence type="ECO:0000313" key="2">
    <source>
        <dbReference type="Proteomes" id="UP000288227"/>
    </source>
</evidence>
<gene>
    <name evidence="1" type="ORF">SanaruYs_16210</name>
</gene>
<dbReference type="InterPro" id="IPR036196">
    <property type="entry name" value="Ptyr_pPase_sf"/>
</dbReference>
<sequence>MDWNNQKLINQISKLGLNILFICSRNKWRSLTAETIFKRHQHHTIRSAGTSKEARVKVSEKLILWADLIFVMEKKHKEILEQKFSQSISEKEIVILNIEDLYQYMDEELIEILKKSTEHYLD</sequence>
<proteinExistence type="predicted"/>
<protein>
    <submittedName>
        <fullName evidence="1">Protein tyrosine phosphatase</fullName>
    </submittedName>
</protein>
<organism evidence="1 2">
    <name type="scientific">Chryseotalea sanaruensis</name>
    <dbReference type="NCBI Taxonomy" id="2482724"/>
    <lineage>
        <taxon>Bacteria</taxon>
        <taxon>Pseudomonadati</taxon>
        <taxon>Bacteroidota</taxon>
        <taxon>Cytophagia</taxon>
        <taxon>Cytophagales</taxon>
        <taxon>Chryseotaleaceae</taxon>
        <taxon>Chryseotalea</taxon>
    </lineage>
</organism>
<dbReference type="SUPFAM" id="SSF52788">
    <property type="entry name" value="Phosphotyrosine protein phosphatases I"/>
    <property type="match status" value="1"/>
</dbReference>
<dbReference type="EMBL" id="BHXQ01000003">
    <property type="protein sequence ID" value="GCC51396.1"/>
    <property type="molecule type" value="Genomic_DNA"/>
</dbReference>
<reference evidence="1 2" key="1">
    <citation type="submission" date="2018-11" db="EMBL/GenBank/DDBJ databases">
        <title>Chryseotalea sanarue gen. nov., sp., nov., a member of the family Cytophagaceae, isolated from a brackish lake in Hamamatsu Japan.</title>
        <authorList>
            <person name="Maejima Y."/>
            <person name="Iino T."/>
            <person name="Muraguchi Y."/>
            <person name="Fukuda K."/>
            <person name="Ohkuma M."/>
            <person name="Moriuchi R."/>
            <person name="Dohra H."/>
            <person name="Kimbara K."/>
            <person name="Shintani M."/>
        </authorList>
    </citation>
    <scope>NUCLEOTIDE SEQUENCE [LARGE SCALE GENOMIC DNA]</scope>
    <source>
        <strain evidence="1 2">Ys</strain>
    </source>
</reference>
<dbReference type="AlphaFoldDB" id="A0A401U933"/>
<accession>A0A401U933</accession>
<name>A0A401U933_9BACT</name>